<protein>
    <submittedName>
        <fullName evidence="8">WD40 repeat-like protein</fullName>
    </submittedName>
</protein>
<dbReference type="Gene3D" id="2.130.10.10">
    <property type="entry name" value="YVTN repeat-like/Quinoprotein amine dehydrogenase"/>
    <property type="match status" value="4"/>
</dbReference>
<organism evidence="8 9">
    <name type="scientific">Metschnikowia bicuspidata</name>
    <dbReference type="NCBI Taxonomy" id="27322"/>
    <lineage>
        <taxon>Eukaryota</taxon>
        <taxon>Fungi</taxon>
        <taxon>Dikarya</taxon>
        <taxon>Ascomycota</taxon>
        <taxon>Saccharomycotina</taxon>
        <taxon>Pichiomycetes</taxon>
        <taxon>Metschnikowiaceae</taxon>
        <taxon>Metschnikowia</taxon>
    </lineage>
</organism>
<keyword evidence="3 7" id="KW-0853">WD repeat</keyword>
<dbReference type="SUPFAM" id="SSF101908">
    <property type="entry name" value="Putative isomerase YbhE"/>
    <property type="match status" value="1"/>
</dbReference>
<sequence>MNKSVNEAGLIEVGHYGPVTALKLLGNILLVGYGPVLKTFRLLKDSCTHLSLQRVFRRNKIHSIATDASGCIAVCGSRSFAVFRPGTGEPAEKALNEWIIAIAFVDADTVALLNSHNQVILVQIDNPNRPGCTVLQTVHCGEKSLLYSGSIHKSPLGEVCIAAGTVMDGVIIWNLNTRKVIHRLKDHEGSIFAVVIDDLSLYIVSCSDDRSVKAYDFSSGRLLASGWGHGSRVWSLLFGAVSDAFLVVSMGEDCSTRVWEYKGSLSLVCAAKFEYCHEGKHIWSGDADFSGVKALVTGGADGKVRLWDIDSNSVKLHEHTAEAIGASSSVIFEKKESIRLFAQLPSVNLAVLVTTSGRMYFHQEPLSWTCMNASSASQDYFALVGFAECNSVAAVTKTGRVMLVYFQRNALAPTQLAWIDPDTPYKCINALSSTAGSSMYILLDSPARDSPFVLHQIQLKDGRLQRRSSRLLPKPRDCDLKPTTLHYDSASLKLFVGSRHANLAVYNLSQNNGDCAPQLFRKICPGDTVTSISTVPSDNGVVAVLTVRDGVYLYIRFTGTERALQHEIIHQNKFNRGTVEGAFVLDSQLFLLGFRSSSFYLWNETQQIEVLNVSCGGAHRQWEFLQQYQRNPSQCHFAYLKKASLVAVTITYRFGVANLGLVTTGTHGREIRSVAISPHLSSGGTRLLATASEDATVKFGTINSSGNISYKWTMNNHVSGLQSVKFVSKDYCISSAANEDLIVWKVDQYHQDLFAVVERARIAVSGEHPDLRVMDFAAVATFSGFYVAAVFSNSAVRVFSLNTDSSEFMPLSQTTYSQCCLLNAEFFVCNHQTFLAVGSTDGFLTIWNVTNCLASGAAFSAPVVHQQLHQSAIKAFIVVAAELGQWDVLTGGDDNALVHLTLSIGPTSVKFLTQSFVETAASATITGIASAGEKRVFVTSVDQIVRVWDFRAELECVAANYTTVADTGCCAVTQFGTMRLALAAGAGISVFGLGNA</sequence>
<dbReference type="GO" id="GO:0030488">
    <property type="term" value="P:tRNA methylation"/>
    <property type="evidence" value="ECO:0007669"/>
    <property type="project" value="TreeGrafter"/>
</dbReference>
<evidence type="ECO:0000256" key="2">
    <source>
        <dbReference type="ARBA" id="ARBA00022490"/>
    </source>
</evidence>
<dbReference type="EMBL" id="ML004441">
    <property type="protein sequence ID" value="RKP31499.1"/>
    <property type="molecule type" value="Genomic_DNA"/>
</dbReference>
<keyword evidence="2" id="KW-0963">Cytoplasm</keyword>
<evidence type="ECO:0000313" key="9">
    <source>
        <dbReference type="Proteomes" id="UP000268321"/>
    </source>
</evidence>
<dbReference type="Pfam" id="PF00400">
    <property type="entry name" value="WD40"/>
    <property type="match status" value="2"/>
</dbReference>
<dbReference type="InterPro" id="IPR019775">
    <property type="entry name" value="WD40_repeat_CS"/>
</dbReference>
<evidence type="ECO:0000256" key="5">
    <source>
        <dbReference type="ARBA" id="ARBA00022737"/>
    </source>
</evidence>
<dbReference type="InterPro" id="IPR001680">
    <property type="entry name" value="WD40_rpt"/>
</dbReference>
<comment type="subcellular location">
    <subcellularLocation>
        <location evidence="1">Cytoplasm</location>
    </subcellularLocation>
</comment>
<dbReference type="SMART" id="SM00320">
    <property type="entry name" value="WD40"/>
    <property type="match status" value="8"/>
</dbReference>
<evidence type="ECO:0000313" key="8">
    <source>
        <dbReference type="EMBL" id="RKP31499.1"/>
    </source>
</evidence>
<accession>A0A4V1J3B7</accession>
<dbReference type="PANTHER" id="PTHR14344">
    <property type="entry name" value="WD REPEAT PROTEIN"/>
    <property type="match status" value="1"/>
</dbReference>
<evidence type="ECO:0000256" key="3">
    <source>
        <dbReference type="ARBA" id="ARBA00022574"/>
    </source>
</evidence>
<keyword evidence="5" id="KW-0677">Repeat</keyword>
<reference evidence="9" key="1">
    <citation type="journal article" date="2018" name="Nat. Microbiol.">
        <title>Leveraging single-cell genomics to expand the fungal tree of life.</title>
        <authorList>
            <person name="Ahrendt S.R."/>
            <person name="Quandt C.A."/>
            <person name="Ciobanu D."/>
            <person name="Clum A."/>
            <person name="Salamov A."/>
            <person name="Andreopoulos B."/>
            <person name="Cheng J.F."/>
            <person name="Woyke T."/>
            <person name="Pelin A."/>
            <person name="Henrissat B."/>
            <person name="Reynolds N.K."/>
            <person name="Benny G.L."/>
            <person name="Smith M.E."/>
            <person name="James T.Y."/>
            <person name="Grigoriev I.V."/>
        </authorList>
    </citation>
    <scope>NUCLEOTIDE SEQUENCE [LARGE SCALE GENOMIC DNA]</scope>
    <source>
        <strain evidence="9">Baker2002</strain>
    </source>
</reference>
<keyword evidence="9" id="KW-1185">Reference proteome</keyword>
<feature type="repeat" description="WD" evidence="7">
    <location>
        <begin position="184"/>
        <end position="225"/>
    </location>
</feature>
<dbReference type="InterPro" id="IPR051973">
    <property type="entry name" value="tRNA_Anticodon_Mtase-Reg"/>
</dbReference>
<dbReference type="GO" id="GO:0005737">
    <property type="term" value="C:cytoplasm"/>
    <property type="evidence" value="ECO:0007669"/>
    <property type="project" value="UniProtKB-SubCell"/>
</dbReference>
<proteinExistence type="inferred from homology"/>
<evidence type="ECO:0000256" key="7">
    <source>
        <dbReference type="PROSITE-ProRule" id="PRU00221"/>
    </source>
</evidence>
<evidence type="ECO:0000256" key="6">
    <source>
        <dbReference type="ARBA" id="ARBA00038255"/>
    </source>
</evidence>
<dbReference type="InterPro" id="IPR036322">
    <property type="entry name" value="WD40_repeat_dom_sf"/>
</dbReference>
<gene>
    <name evidence="8" type="ORF">METBISCDRAFT_13980</name>
</gene>
<dbReference type="OrthoDB" id="66881at2759"/>
<feature type="repeat" description="WD" evidence="7">
    <location>
        <begin position="295"/>
        <end position="317"/>
    </location>
</feature>
<dbReference type="SUPFAM" id="SSF50978">
    <property type="entry name" value="WD40 repeat-like"/>
    <property type="match status" value="2"/>
</dbReference>
<keyword evidence="4" id="KW-0819">tRNA processing</keyword>
<name>A0A4V1J3B7_9ASCO</name>
<dbReference type="Proteomes" id="UP000268321">
    <property type="component" value="Unassembled WGS sequence"/>
</dbReference>
<dbReference type="PROSITE" id="PS50082">
    <property type="entry name" value="WD_REPEATS_2"/>
    <property type="match status" value="2"/>
</dbReference>
<dbReference type="AlphaFoldDB" id="A0A4V1J3B7"/>
<evidence type="ECO:0000256" key="4">
    <source>
        <dbReference type="ARBA" id="ARBA00022694"/>
    </source>
</evidence>
<dbReference type="PANTHER" id="PTHR14344:SF3">
    <property type="entry name" value="WD REPEAT-CONTAINING PROTEIN 6"/>
    <property type="match status" value="1"/>
</dbReference>
<evidence type="ECO:0000256" key="1">
    <source>
        <dbReference type="ARBA" id="ARBA00004496"/>
    </source>
</evidence>
<dbReference type="InterPro" id="IPR015943">
    <property type="entry name" value="WD40/YVTN_repeat-like_dom_sf"/>
</dbReference>
<comment type="similarity">
    <text evidence="6">Belongs to the WD repeat WDR6 family.</text>
</comment>
<dbReference type="PROSITE" id="PS00678">
    <property type="entry name" value="WD_REPEATS_1"/>
    <property type="match status" value="1"/>
</dbReference>